<dbReference type="Proteomes" id="UP001151760">
    <property type="component" value="Unassembled WGS sequence"/>
</dbReference>
<comment type="caution">
    <text evidence="1">The sequence shown here is derived from an EMBL/GenBank/DDBJ whole genome shotgun (WGS) entry which is preliminary data.</text>
</comment>
<reference evidence="1" key="1">
    <citation type="journal article" date="2022" name="Int. J. Mol. Sci.">
        <title>Draft Genome of Tanacetum Coccineum: Genomic Comparison of Closely Related Tanacetum-Family Plants.</title>
        <authorList>
            <person name="Yamashiro T."/>
            <person name="Shiraishi A."/>
            <person name="Nakayama K."/>
            <person name="Satake H."/>
        </authorList>
    </citation>
    <scope>NUCLEOTIDE SEQUENCE</scope>
</reference>
<protein>
    <submittedName>
        <fullName evidence="1">Uncharacterized protein</fullName>
    </submittedName>
</protein>
<evidence type="ECO:0000313" key="1">
    <source>
        <dbReference type="EMBL" id="GJT47098.1"/>
    </source>
</evidence>
<reference evidence="1" key="2">
    <citation type="submission" date="2022-01" db="EMBL/GenBank/DDBJ databases">
        <authorList>
            <person name="Yamashiro T."/>
            <person name="Shiraishi A."/>
            <person name="Satake H."/>
            <person name="Nakayama K."/>
        </authorList>
    </citation>
    <scope>NUCLEOTIDE SEQUENCE</scope>
</reference>
<gene>
    <name evidence="1" type="ORF">Tco_0955813</name>
</gene>
<proteinExistence type="predicted"/>
<keyword evidence="2" id="KW-1185">Reference proteome</keyword>
<evidence type="ECO:0000313" key="2">
    <source>
        <dbReference type="Proteomes" id="UP001151760"/>
    </source>
</evidence>
<dbReference type="EMBL" id="BQNB010016039">
    <property type="protein sequence ID" value="GJT47098.1"/>
    <property type="molecule type" value="Genomic_DNA"/>
</dbReference>
<name>A0ABQ5E8A0_9ASTR</name>
<sequence>MLRRIKVGTSSTRKEDLRYTPQKFRHQSASFLEVSRWTNVQSRTWISQPHFCSDLHYLKAYVPHAKKTSHEQEQSTSARGKKVICYNAEEMDMLRGHDVVKNIEIGWTLSYFKDSLRMEAKEKGDVLDVKLRTFLDVVEMPPQPYDQPRHYYNKHVSANLDGCL</sequence>
<organism evidence="1 2">
    <name type="scientific">Tanacetum coccineum</name>
    <dbReference type="NCBI Taxonomy" id="301880"/>
    <lineage>
        <taxon>Eukaryota</taxon>
        <taxon>Viridiplantae</taxon>
        <taxon>Streptophyta</taxon>
        <taxon>Embryophyta</taxon>
        <taxon>Tracheophyta</taxon>
        <taxon>Spermatophyta</taxon>
        <taxon>Magnoliopsida</taxon>
        <taxon>eudicotyledons</taxon>
        <taxon>Gunneridae</taxon>
        <taxon>Pentapetalae</taxon>
        <taxon>asterids</taxon>
        <taxon>campanulids</taxon>
        <taxon>Asterales</taxon>
        <taxon>Asteraceae</taxon>
        <taxon>Asteroideae</taxon>
        <taxon>Anthemideae</taxon>
        <taxon>Anthemidinae</taxon>
        <taxon>Tanacetum</taxon>
    </lineage>
</organism>
<accession>A0ABQ5E8A0</accession>